<gene>
    <name evidence="3" type="ORF">H9815_12330</name>
</gene>
<name>A0A9D2EFV3_9MICO</name>
<reference evidence="3" key="1">
    <citation type="journal article" date="2021" name="PeerJ">
        <title>Extensive microbial diversity within the chicken gut microbiome revealed by metagenomics and culture.</title>
        <authorList>
            <person name="Gilroy R."/>
            <person name="Ravi A."/>
            <person name="Getino M."/>
            <person name="Pursley I."/>
            <person name="Horton D.L."/>
            <person name="Alikhan N.F."/>
            <person name="Baker D."/>
            <person name="Gharbi K."/>
            <person name="Hall N."/>
            <person name="Watson M."/>
            <person name="Adriaenssens E.M."/>
            <person name="Foster-Nyarko E."/>
            <person name="Jarju S."/>
            <person name="Secka A."/>
            <person name="Antonio M."/>
            <person name="Oren A."/>
            <person name="Chaudhuri R.R."/>
            <person name="La Ragione R."/>
            <person name="Hildebrand F."/>
            <person name="Pallen M.J."/>
        </authorList>
    </citation>
    <scope>NUCLEOTIDE SEQUENCE</scope>
    <source>
        <strain evidence="3">ChiGjej4B4-7305</strain>
    </source>
</reference>
<evidence type="ECO:0000259" key="2">
    <source>
        <dbReference type="Pfam" id="PF09949"/>
    </source>
</evidence>
<evidence type="ECO:0000313" key="4">
    <source>
        <dbReference type="Proteomes" id="UP000824037"/>
    </source>
</evidence>
<dbReference type="Pfam" id="PF09949">
    <property type="entry name" value="APP1_cat"/>
    <property type="match status" value="1"/>
</dbReference>
<evidence type="ECO:0000313" key="3">
    <source>
        <dbReference type="EMBL" id="HIZ36557.1"/>
    </source>
</evidence>
<protein>
    <submittedName>
        <fullName evidence="3">DUF2183 domain-containing protein</fullName>
    </submittedName>
</protein>
<evidence type="ECO:0000256" key="1">
    <source>
        <dbReference type="SAM" id="MobiDB-lite"/>
    </source>
</evidence>
<dbReference type="PANTHER" id="PTHR28208">
    <property type="entry name" value="PHOSPHATIDATE PHOSPHATASE APP1"/>
    <property type="match status" value="1"/>
</dbReference>
<accession>A0A9D2EFV3</accession>
<feature type="region of interest" description="Disordered" evidence="1">
    <location>
        <begin position="308"/>
        <end position="338"/>
    </location>
</feature>
<dbReference type="EMBL" id="DXBY01000210">
    <property type="protein sequence ID" value="HIZ36557.1"/>
    <property type="molecule type" value="Genomic_DNA"/>
</dbReference>
<sequence>MSATHVAARVEDGFHRRLIPFLRRRGWRPRTISYIGYGNADSVRVLGRVVLSRQQSRQHAGAEGPLQEDLIARRGWRSYVSAPVSYLPVTVRVGETEHRTVTDRSGYLDLMVGDHGLPPGWHDVQIRAKAAAPIAARVRIVSAEARLGIVSDIDDTTLVTLVPRPLVALWNTFVRHGTARHVVPGMASMYSRILTDHPEAPLFYLSTGAWNVMPTLVQFLRSHSFPAGPMLLTDWGPTNTGWFRSGQEHKRVALRRLAAEFPHIRWVLVGDDGQHDPQLYREFAREYPSRVAAIAIRELTPGEQVLAHGTPVPTVEPGEERQFTPAPELSGADGFDLAPQVRRALETS</sequence>
<feature type="domain" description="Phosphatidate phosphatase APP1 catalytic" evidence="2">
    <location>
        <begin position="148"/>
        <end position="298"/>
    </location>
</feature>
<dbReference type="InterPro" id="IPR052935">
    <property type="entry name" value="Mg2+_PAP"/>
</dbReference>
<comment type="caution">
    <text evidence="3">The sequence shown here is derived from an EMBL/GenBank/DDBJ whole genome shotgun (WGS) entry which is preliminary data.</text>
</comment>
<reference evidence="3" key="2">
    <citation type="submission" date="2021-04" db="EMBL/GenBank/DDBJ databases">
        <authorList>
            <person name="Gilroy R."/>
        </authorList>
    </citation>
    <scope>NUCLEOTIDE SEQUENCE</scope>
    <source>
        <strain evidence="3">ChiGjej4B4-7305</strain>
    </source>
</reference>
<organism evidence="3 4">
    <name type="scientific">Candidatus Ruania gallistercoris</name>
    <dbReference type="NCBI Taxonomy" id="2838746"/>
    <lineage>
        <taxon>Bacteria</taxon>
        <taxon>Bacillati</taxon>
        <taxon>Actinomycetota</taxon>
        <taxon>Actinomycetes</taxon>
        <taxon>Micrococcales</taxon>
        <taxon>Ruaniaceae</taxon>
        <taxon>Ruania</taxon>
    </lineage>
</organism>
<proteinExistence type="predicted"/>
<dbReference type="Proteomes" id="UP000824037">
    <property type="component" value="Unassembled WGS sequence"/>
</dbReference>
<dbReference type="AlphaFoldDB" id="A0A9D2EFV3"/>
<dbReference type="PANTHER" id="PTHR28208:SF3">
    <property type="entry name" value="PHOSPHATIDATE PHOSPHATASE APP1"/>
    <property type="match status" value="1"/>
</dbReference>
<dbReference type="InterPro" id="IPR019236">
    <property type="entry name" value="APP1_cat"/>
</dbReference>
<dbReference type="GO" id="GO:0008195">
    <property type="term" value="F:phosphatidate phosphatase activity"/>
    <property type="evidence" value="ECO:0007669"/>
    <property type="project" value="InterPro"/>
</dbReference>